<evidence type="ECO:0000256" key="1">
    <source>
        <dbReference type="SAM" id="Coils"/>
    </source>
</evidence>
<feature type="region of interest" description="Disordered" evidence="2">
    <location>
        <begin position="63"/>
        <end position="85"/>
    </location>
</feature>
<evidence type="ECO:0000256" key="2">
    <source>
        <dbReference type="SAM" id="MobiDB-lite"/>
    </source>
</evidence>
<dbReference type="Proteomes" id="UP001305779">
    <property type="component" value="Unassembled WGS sequence"/>
</dbReference>
<accession>A0ABR0E0L5</accession>
<proteinExistence type="predicted"/>
<keyword evidence="4" id="KW-1185">Reference proteome</keyword>
<reference evidence="3 4" key="1">
    <citation type="journal article" date="2023" name="G3 (Bethesda)">
        <title>A chromosome-level genome assembly of Zasmidium syzygii isolated from banana leaves.</title>
        <authorList>
            <person name="van Westerhoven A.C."/>
            <person name="Mehrabi R."/>
            <person name="Talebi R."/>
            <person name="Steentjes M.B.F."/>
            <person name="Corcolon B."/>
            <person name="Chong P.A."/>
            <person name="Kema G.H.J."/>
            <person name="Seidl M.F."/>
        </authorList>
    </citation>
    <scope>NUCLEOTIDE SEQUENCE [LARGE SCALE GENOMIC DNA]</scope>
    <source>
        <strain evidence="3 4">P124</strain>
    </source>
</reference>
<gene>
    <name evidence="3" type="ORF">PRZ48_014327</name>
</gene>
<protein>
    <submittedName>
        <fullName evidence="3">Uncharacterized protein</fullName>
    </submittedName>
</protein>
<comment type="caution">
    <text evidence="3">The sequence shown here is derived from an EMBL/GenBank/DDBJ whole genome shotgun (WGS) entry which is preliminary data.</text>
</comment>
<dbReference type="EMBL" id="JAXOVC010000013">
    <property type="protein sequence ID" value="KAK4494971.1"/>
    <property type="molecule type" value="Genomic_DNA"/>
</dbReference>
<sequence>MWFFLEARQRKKNTGHALPLRALDDALQAQVSDAVRAQANLQTAMEEKVDLAREAAENQAEHVETMELNEMPGGRRASHRSAADV</sequence>
<feature type="coiled-coil region" evidence="1">
    <location>
        <begin position="34"/>
        <end position="61"/>
    </location>
</feature>
<keyword evidence="1" id="KW-0175">Coiled coil</keyword>
<organism evidence="3 4">
    <name type="scientific">Zasmidium cellare</name>
    <name type="common">Wine cellar mold</name>
    <name type="synonym">Racodium cellare</name>
    <dbReference type="NCBI Taxonomy" id="395010"/>
    <lineage>
        <taxon>Eukaryota</taxon>
        <taxon>Fungi</taxon>
        <taxon>Dikarya</taxon>
        <taxon>Ascomycota</taxon>
        <taxon>Pezizomycotina</taxon>
        <taxon>Dothideomycetes</taxon>
        <taxon>Dothideomycetidae</taxon>
        <taxon>Mycosphaerellales</taxon>
        <taxon>Mycosphaerellaceae</taxon>
        <taxon>Zasmidium</taxon>
    </lineage>
</organism>
<evidence type="ECO:0000313" key="4">
    <source>
        <dbReference type="Proteomes" id="UP001305779"/>
    </source>
</evidence>
<name>A0ABR0E0L5_ZASCE</name>
<evidence type="ECO:0000313" key="3">
    <source>
        <dbReference type="EMBL" id="KAK4494971.1"/>
    </source>
</evidence>